<keyword evidence="3" id="KW-1185">Reference proteome</keyword>
<evidence type="ECO:0000313" key="3">
    <source>
        <dbReference type="Proteomes" id="UP000244892"/>
    </source>
</evidence>
<dbReference type="InterPro" id="IPR013424">
    <property type="entry name" value="Ice-binding_C"/>
</dbReference>
<sequence>MIQNCCTSPSAGFSTAGTYHFGVLNAGDVFGFVIRGRNADSTAVLQGKLDVSVSAVPEPETFALAAAGLGVLVSARRRRTALRV</sequence>
<dbReference type="Pfam" id="PF07589">
    <property type="entry name" value="PEP-CTERM"/>
    <property type="match status" value="1"/>
</dbReference>
<dbReference type="NCBIfam" id="TIGR02595">
    <property type="entry name" value="PEP_CTERM"/>
    <property type="match status" value="1"/>
</dbReference>
<dbReference type="EMBL" id="CP029210">
    <property type="protein sequence ID" value="AWI55145.1"/>
    <property type="molecule type" value="Genomic_DNA"/>
</dbReference>
<accession>A0A2U8FVP2</accession>
<reference evidence="2 3" key="1">
    <citation type="submission" date="2018-05" db="EMBL/GenBank/DDBJ databases">
        <title>complete genome sequence of Aquabacterium olei NBRC 110486.</title>
        <authorList>
            <person name="Tang B."/>
            <person name="Chang J."/>
            <person name="Zhang L."/>
            <person name="Yang H."/>
        </authorList>
    </citation>
    <scope>NUCLEOTIDE SEQUENCE [LARGE SCALE GENOMIC DNA]</scope>
    <source>
        <strain evidence="2 3">NBRC 110486</strain>
    </source>
</reference>
<evidence type="ECO:0000259" key="1">
    <source>
        <dbReference type="Pfam" id="PF07589"/>
    </source>
</evidence>
<name>A0A2U8FVP2_9BURK</name>
<dbReference type="KEGG" id="aon:DEH84_07285"/>
<proteinExistence type="predicted"/>
<protein>
    <recommendedName>
        <fullName evidence="1">Ice-binding protein C-terminal domain-containing protein</fullName>
    </recommendedName>
</protein>
<dbReference type="Proteomes" id="UP000244892">
    <property type="component" value="Chromosome"/>
</dbReference>
<evidence type="ECO:0000313" key="2">
    <source>
        <dbReference type="EMBL" id="AWI55145.1"/>
    </source>
</evidence>
<organism evidence="2 3">
    <name type="scientific">Aquabacterium olei</name>
    <dbReference type="NCBI Taxonomy" id="1296669"/>
    <lineage>
        <taxon>Bacteria</taxon>
        <taxon>Pseudomonadati</taxon>
        <taxon>Pseudomonadota</taxon>
        <taxon>Betaproteobacteria</taxon>
        <taxon>Burkholderiales</taxon>
        <taxon>Aquabacterium</taxon>
    </lineage>
</organism>
<dbReference type="OrthoDB" id="39703at2"/>
<gene>
    <name evidence="2" type="ORF">DEH84_07285</name>
</gene>
<dbReference type="AlphaFoldDB" id="A0A2U8FVP2"/>
<feature type="domain" description="Ice-binding protein C-terminal" evidence="1">
    <location>
        <begin position="55"/>
        <end position="79"/>
    </location>
</feature>